<dbReference type="InterPro" id="IPR007527">
    <property type="entry name" value="Znf_SWIM"/>
</dbReference>
<keyword evidence="6" id="KW-0547">Nucleotide-binding</keyword>
<feature type="domain" description="Helicase C-terminal" evidence="5">
    <location>
        <begin position="896"/>
        <end position="1059"/>
    </location>
</feature>
<evidence type="ECO:0000256" key="1">
    <source>
        <dbReference type="ARBA" id="ARBA00022801"/>
    </source>
</evidence>
<dbReference type="STRING" id="119641.SAMN05421842_1453"/>
<dbReference type="EMBL" id="FOMG01000045">
    <property type="protein sequence ID" value="SFD42022.1"/>
    <property type="molecule type" value="Genomic_DNA"/>
</dbReference>
<dbReference type="InterPro" id="IPR027417">
    <property type="entry name" value="P-loop_NTPase"/>
</dbReference>
<dbReference type="InterPro" id="IPR014001">
    <property type="entry name" value="Helicase_ATP-bd"/>
</dbReference>
<evidence type="ECO:0000256" key="2">
    <source>
        <dbReference type="PROSITE-ProRule" id="PRU00325"/>
    </source>
</evidence>
<reference evidence="6 7" key="1">
    <citation type="submission" date="2016-10" db="EMBL/GenBank/DDBJ databases">
        <authorList>
            <person name="de Groot N.N."/>
        </authorList>
    </citation>
    <scope>NUCLEOTIDE SEQUENCE [LARGE SCALE GENOMIC DNA]</scope>
    <source>
        <strain evidence="6 7">DSM 12992</strain>
    </source>
</reference>
<dbReference type="GO" id="GO:0016787">
    <property type="term" value="F:hydrolase activity"/>
    <property type="evidence" value="ECO:0007669"/>
    <property type="project" value="UniProtKB-KW"/>
</dbReference>
<dbReference type="Pfam" id="PF00176">
    <property type="entry name" value="SNF2-rel_dom"/>
    <property type="match status" value="1"/>
</dbReference>
<name>A0A1I1S6Q0_9CLOT</name>
<dbReference type="InterPro" id="IPR000330">
    <property type="entry name" value="SNF2_N"/>
</dbReference>
<dbReference type="GO" id="GO:0005524">
    <property type="term" value="F:ATP binding"/>
    <property type="evidence" value="ECO:0007669"/>
    <property type="project" value="InterPro"/>
</dbReference>
<dbReference type="RefSeq" id="WP_090094392.1">
    <property type="nucleotide sequence ID" value="NZ_FOMG01000045.1"/>
</dbReference>
<evidence type="ECO:0000313" key="7">
    <source>
        <dbReference type="Proteomes" id="UP000199263"/>
    </source>
</evidence>
<dbReference type="InterPro" id="IPR013663">
    <property type="entry name" value="Helicase_SWF/SNF/SWI_bac"/>
</dbReference>
<dbReference type="GO" id="GO:0004386">
    <property type="term" value="F:helicase activity"/>
    <property type="evidence" value="ECO:0007669"/>
    <property type="project" value="UniProtKB-KW"/>
</dbReference>
<dbReference type="PANTHER" id="PTHR10799">
    <property type="entry name" value="SNF2/RAD54 HELICASE FAMILY"/>
    <property type="match status" value="1"/>
</dbReference>
<dbReference type="Pfam" id="PF00271">
    <property type="entry name" value="Helicase_C"/>
    <property type="match status" value="1"/>
</dbReference>
<protein>
    <submittedName>
        <fullName evidence="6">Superfamily II DNA or RNA helicase, SNF2 family</fullName>
    </submittedName>
</protein>
<keyword evidence="6" id="KW-0067">ATP-binding</keyword>
<dbReference type="Gene3D" id="3.40.50.300">
    <property type="entry name" value="P-loop containing nucleotide triphosphate hydrolases"/>
    <property type="match status" value="1"/>
</dbReference>
<proteinExistence type="predicted"/>
<evidence type="ECO:0000259" key="3">
    <source>
        <dbReference type="PROSITE" id="PS50966"/>
    </source>
</evidence>
<keyword evidence="2" id="KW-0862">Zinc</keyword>
<evidence type="ECO:0000259" key="5">
    <source>
        <dbReference type="PROSITE" id="PS51194"/>
    </source>
</evidence>
<dbReference type="PROSITE" id="PS50966">
    <property type="entry name" value="ZF_SWIM"/>
    <property type="match status" value="1"/>
</dbReference>
<dbReference type="Pfam" id="PF08455">
    <property type="entry name" value="SNF2_assoc"/>
    <property type="match status" value="1"/>
</dbReference>
<dbReference type="GO" id="GO:0008270">
    <property type="term" value="F:zinc ion binding"/>
    <property type="evidence" value="ECO:0007669"/>
    <property type="project" value="UniProtKB-KW"/>
</dbReference>
<dbReference type="SMART" id="SM00490">
    <property type="entry name" value="HELICc"/>
    <property type="match status" value="1"/>
</dbReference>
<gene>
    <name evidence="6" type="ORF">SAMN05421842_1453</name>
</gene>
<organism evidence="6 7">
    <name type="scientific">Clostridium uliginosum</name>
    <dbReference type="NCBI Taxonomy" id="119641"/>
    <lineage>
        <taxon>Bacteria</taxon>
        <taxon>Bacillati</taxon>
        <taxon>Bacillota</taxon>
        <taxon>Clostridia</taxon>
        <taxon>Eubacteriales</taxon>
        <taxon>Clostridiaceae</taxon>
        <taxon>Clostridium</taxon>
    </lineage>
</organism>
<dbReference type="PROSITE" id="PS51194">
    <property type="entry name" value="HELICASE_CTER"/>
    <property type="match status" value="1"/>
</dbReference>
<dbReference type="PROSITE" id="PS51192">
    <property type="entry name" value="HELICASE_ATP_BIND_1"/>
    <property type="match status" value="1"/>
</dbReference>
<dbReference type="InterPro" id="IPR038718">
    <property type="entry name" value="SNF2-like_sf"/>
</dbReference>
<sequence length="1061" mass="124483">MKVSDLEFKLLKDISKISLINGKKILDNNRIIRVSGKKIDGLYNIYGKIKGDNKSSTYNPHLRIDLKNGNVLLAKCECHDFDLDNPIKEIFLCEHLASIMMRFFNEAKKQIKSKKESIKTQNEDDDLRNDKIILNNIISENRDKNLLEIDVFLKEVKDNNSSYFEASFFIGNKTKHLVNIKEFIDRFINGENFYIVKGLIYTPKNYFFSQADETLLNFIEEYLSICRQELKGGSIRIFPQNLRNFLNIINIKKIKFKYEYQTYLCEIKTQNMPVSFTLKKLRDDYILRTKKNFPMPLNGKMNAFLYDREIYIPPMNQVKKYSKLYKELKDNGEIKFLKDIKSKKLNALIYTLYDISDELTIEQDIIDDLDELLRFKFNFFKIQDKSICEVKVIQDEKEIDYSDEILEFDIVLKRSKKFHSIESELNKHRFFYRNKRFVFQGDDNEYYNFLKYGIHKLKQLGEVSTLKKEKAFKLYDGSLINYSLNRDEKERVDFSFLLDDLNKEDLSLIYDAWKEKKTYIKLNDESFVNLEDEDMIRFLRIIENLNIDIKSENNSYVIDENKIYYLNDKLSKDKLSVNGREVFNEVLSKLENINNNEFVVPKNLKTNLRDYQIKGYNWLKTLSYLGFGGILADEMGLGKTVQIIAFLLSEENKKSLVITPTSLIYNWYEEFHKFAPSLKIGIVHGNSKERGNILNKVNEYDVVLTTYGTLRNDISKYQDIIFNNVIIDEAQNINNPKAKITEVVKSINSKIKFALTGTPVENNLIDLWSLFDFIIPGYLCNKDVFSKRFTGKDENSKQDLRTMINPYIIRRLKKDVVKELPDKIENKFFVEMTTNQKKLYKTYIKDIQGKLKQSENSNNKITIFSYLTRLRQICLDPSLIIEDYDGGSGKINIAKDLIKKGIESKHKILLFSQFTSVLHKIYKELESEGIPYFYLDGSTPSKDRIKLVEEFNNNKDIQIFLISLKAGGTGLNLTCADMVIHFDPWWNPAIEDQATDRAHRIGQRNVVQVIKLITKGSIEEKILLLQEDKKALIEDVITGELKEDKLFNKLNKDELLDLFKM</sequence>
<keyword evidence="7" id="KW-1185">Reference proteome</keyword>
<dbReference type="FunFam" id="3.40.50.300:FF:000533">
    <property type="entry name" value="Helicase, Snf2 family"/>
    <property type="match status" value="1"/>
</dbReference>
<dbReference type="SUPFAM" id="SSF52540">
    <property type="entry name" value="P-loop containing nucleoside triphosphate hydrolases"/>
    <property type="match status" value="2"/>
</dbReference>
<dbReference type="CDD" id="cd18012">
    <property type="entry name" value="DEXQc_arch_SWI2_SNF2"/>
    <property type="match status" value="1"/>
</dbReference>
<evidence type="ECO:0000259" key="4">
    <source>
        <dbReference type="PROSITE" id="PS51192"/>
    </source>
</evidence>
<feature type="domain" description="SWIM-type" evidence="3">
    <location>
        <begin position="62"/>
        <end position="104"/>
    </location>
</feature>
<keyword evidence="1" id="KW-0378">Hydrolase</keyword>
<dbReference type="InterPro" id="IPR049730">
    <property type="entry name" value="SNF2/RAD54-like_C"/>
</dbReference>
<keyword evidence="6" id="KW-0347">Helicase</keyword>
<dbReference type="InterPro" id="IPR001650">
    <property type="entry name" value="Helicase_C-like"/>
</dbReference>
<feature type="domain" description="Helicase ATP-binding" evidence="4">
    <location>
        <begin position="620"/>
        <end position="777"/>
    </location>
</feature>
<dbReference type="AlphaFoldDB" id="A0A1I1S6Q0"/>
<dbReference type="CDD" id="cd18793">
    <property type="entry name" value="SF2_C_SNF"/>
    <property type="match status" value="1"/>
</dbReference>
<keyword evidence="2" id="KW-0863">Zinc-finger</keyword>
<keyword evidence="2" id="KW-0479">Metal-binding</keyword>
<dbReference type="Gene3D" id="3.40.50.10810">
    <property type="entry name" value="Tandem AAA-ATPase domain"/>
    <property type="match status" value="1"/>
</dbReference>
<evidence type="ECO:0000313" key="6">
    <source>
        <dbReference type="EMBL" id="SFD42022.1"/>
    </source>
</evidence>
<dbReference type="OrthoDB" id="9760715at2"/>
<dbReference type="SMART" id="SM00487">
    <property type="entry name" value="DEXDc"/>
    <property type="match status" value="1"/>
</dbReference>
<dbReference type="Proteomes" id="UP000199263">
    <property type="component" value="Unassembled WGS sequence"/>
</dbReference>
<accession>A0A1I1S6Q0</accession>